<reference evidence="2" key="1">
    <citation type="submission" date="2016-11" db="UniProtKB">
        <authorList>
            <consortium name="WormBaseParasite"/>
        </authorList>
    </citation>
    <scope>IDENTIFICATION</scope>
    <source>
        <strain evidence="2">KR3021</strain>
    </source>
</reference>
<evidence type="ECO:0000313" key="1">
    <source>
        <dbReference type="Proteomes" id="UP000095286"/>
    </source>
</evidence>
<name>A0AC35UH20_9BILA</name>
<evidence type="ECO:0000313" key="2">
    <source>
        <dbReference type="WBParaSite" id="RSKR_0001153100.1"/>
    </source>
</evidence>
<organism evidence="1 2">
    <name type="scientific">Rhabditophanes sp. KR3021</name>
    <dbReference type="NCBI Taxonomy" id="114890"/>
    <lineage>
        <taxon>Eukaryota</taxon>
        <taxon>Metazoa</taxon>
        <taxon>Ecdysozoa</taxon>
        <taxon>Nematoda</taxon>
        <taxon>Chromadorea</taxon>
        <taxon>Rhabditida</taxon>
        <taxon>Tylenchina</taxon>
        <taxon>Panagrolaimomorpha</taxon>
        <taxon>Strongyloidoidea</taxon>
        <taxon>Alloionematidae</taxon>
        <taxon>Rhabditophanes</taxon>
    </lineage>
</organism>
<accession>A0AC35UH20</accession>
<protein>
    <submittedName>
        <fullName evidence="2">SAWADEE domain-containing protein</fullName>
    </submittedName>
</protein>
<proteinExistence type="predicted"/>
<dbReference type="WBParaSite" id="RSKR_0001153100.1">
    <property type="protein sequence ID" value="RSKR_0001153100.1"/>
    <property type="gene ID" value="RSKR_0001153100"/>
</dbReference>
<sequence length="140" mass="16530">MLGEERTIYTFRREIVDEGERCCKTWTIRRHMGLTLKYSEDPFISQEVNVDRMLCAEIYRKDRSYSNVELWKNLMAELRVAKLCESVNENGQSVCVDLDIEEGVDYKSLSFEEFVSKILYAGVSSEMKDRAQKCRNRIEY</sequence>
<dbReference type="Proteomes" id="UP000095286">
    <property type="component" value="Unplaced"/>
</dbReference>